<keyword evidence="4 6" id="KW-0560">Oxidoreductase</keyword>
<evidence type="ECO:0000256" key="2">
    <source>
        <dbReference type="ARBA" id="ARBA00022643"/>
    </source>
</evidence>
<evidence type="ECO:0000256" key="1">
    <source>
        <dbReference type="ARBA" id="ARBA00022630"/>
    </source>
</evidence>
<dbReference type="PANTHER" id="PTHR45846:SF1">
    <property type="entry name" value="TRNA-DIHYDROURIDINE(47) SYNTHASE [NAD(P)(+)]-LIKE"/>
    <property type="match status" value="1"/>
</dbReference>
<dbReference type="GO" id="GO:0050660">
    <property type="term" value="F:flavin adenine dinucleotide binding"/>
    <property type="evidence" value="ECO:0007669"/>
    <property type="project" value="InterPro"/>
</dbReference>
<dbReference type="PIRSF" id="PIRSF006621">
    <property type="entry name" value="Dus"/>
    <property type="match status" value="1"/>
</dbReference>
<keyword evidence="1" id="KW-0285">Flavoprotein</keyword>
<dbReference type="GO" id="GO:0017150">
    <property type="term" value="F:tRNA dihydrouridine synthase activity"/>
    <property type="evidence" value="ECO:0007669"/>
    <property type="project" value="InterPro"/>
</dbReference>
<organism evidence="6">
    <name type="scientific">bioreactor metagenome</name>
    <dbReference type="NCBI Taxonomy" id="1076179"/>
    <lineage>
        <taxon>unclassified sequences</taxon>
        <taxon>metagenomes</taxon>
        <taxon>ecological metagenomes</taxon>
    </lineage>
</organism>
<accession>A0A644Y3E0</accession>
<dbReference type="EC" id="1.3.1.-" evidence="6"/>
<dbReference type="EMBL" id="VSSQ01003900">
    <property type="protein sequence ID" value="MPM22859.1"/>
    <property type="molecule type" value="Genomic_DNA"/>
</dbReference>
<sequence length="332" mass="36316">MSGLYPENAVIAAPLSGYTDLPYRRSLRREGCFFAFTEMVDAASLAYNNRNSSSLLRRDPAEPWLGVQLVGADPEHLRIAADAINEYEFDVFDFNLGCPVPKVTRKHAGAALGRDIDRALRCFALLAERVRFPLSAKIRILDERDPAPTLALVRGLAQLGARAVTIHGRVMEKFYSGAVHGAIIAECRRAAPVQIVANGGIMNAADCRALRAETGCGPVMAARGMMGNPWLFREIAEQDAFVPPTVGQWAAAMRLQVTEMCDLYGEFAGMRMARKIIMDYLRGRGFGGEAKNCASGLATRAEFLAFCAGLEQSGPAESYWQNPPATRRLRRG</sequence>
<keyword evidence="3" id="KW-0819">tRNA processing</keyword>
<name>A0A644Y3E0_9ZZZZ</name>
<evidence type="ECO:0000256" key="3">
    <source>
        <dbReference type="ARBA" id="ARBA00022694"/>
    </source>
</evidence>
<gene>
    <name evidence="6" type="primary">dus_26</name>
    <name evidence="6" type="ORF">SDC9_69318</name>
</gene>
<reference evidence="6" key="1">
    <citation type="submission" date="2019-08" db="EMBL/GenBank/DDBJ databases">
        <authorList>
            <person name="Kucharzyk K."/>
            <person name="Murdoch R.W."/>
            <person name="Higgins S."/>
            <person name="Loffler F."/>
        </authorList>
    </citation>
    <scope>NUCLEOTIDE SEQUENCE</scope>
</reference>
<dbReference type="Pfam" id="PF01207">
    <property type="entry name" value="Dus"/>
    <property type="match status" value="1"/>
</dbReference>
<evidence type="ECO:0000256" key="4">
    <source>
        <dbReference type="ARBA" id="ARBA00023002"/>
    </source>
</evidence>
<dbReference type="Gene3D" id="3.20.20.70">
    <property type="entry name" value="Aldolase class I"/>
    <property type="match status" value="1"/>
</dbReference>
<dbReference type="GO" id="GO:0003723">
    <property type="term" value="F:RNA binding"/>
    <property type="evidence" value="ECO:0007669"/>
    <property type="project" value="TreeGrafter"/>
</dbReference>
<dbReference type="InterPro" id="IPR001269">
    <property type="entry name" value="DUS_fam"/>
</dbReference>
<proteinExistence type="predicted"/>
<dbReference type="SUPFAM" id="SSF51395">
    <property type="entry name" value="FMN-linked oxidoreductases"/>
    <property type="match status" value="1"/>
</dbReference>
<comment type="caution">
    <text evidence="6">The sequence shown here is derived from an EMBL/GenBank/DDBJ whole genome shotgun (WGS) entry which is preliminary data.</text>
</comment>
<protein>
    <submittedName>
        <fullName evidence="6">Putative tRNA-dihydrouridine synthase</fullName>
        <ecNumber evidence="6">1.3.1.-</ecNumber>
    </submittedName>
</protein>
<feature type="domain" description="DUS-like FMN-binding" evidence="5">
    <location>
        <begin position="12"/>
        <end position="306"/>
    </location>
</feature>
<dbReference type="AlphaFoldDB" id="A0A644Y3E0"/>
<evidence type="ECO:0000259" key="5">
    <source>
        <dbReference type="Pfam" id="PF01207"/>
    </source>
</evidence>
<dbReference type="CDD" id="cd02801">
    <property type="entry name" value="DUS_like_FMN"/>
    <property type="match status" value="1"/>
</dbReference>
<dbReference type="InterPro" id="IPR013785">
    <property type="entry name" value="Aldolase_TIM"/>
</dbReference>
<dbReference type="PANTHER" id="PTHR45846">
    <property type="entry name" value="TRNA-DIHYDROURIDINE(47) SYNTHASE [NAD(P)(+)]-LIKE"/>
    <property type="match status" value="1"/>
</dbReference>
<dbReference type="InterPro" id="IPR035587">
    <property type="entry name" value="DUS-like_FMN-bd"/>
</dbReference>
<evidence type="ECO:0000313" key="6">
    <source>
        <dbReference type="EMBL" id="MPM22859.1"/>
    </source>
</evidence>
<keyword evidence="2" id="KW-0288">FMN</keyword>